<dbReference type="Proteomes" id="UP000035489">
    <property type="component" value="Unassembled WGS sequence"/>
</dbReference>
<proteinExistence type="predicted"/>
<dbReference type="Gene3D" id="3.40.190.10">
    <property type="entry name" value="Periplasmic binding protein-like II"/>
    <property type="match status" value="2"/>
</dbReference>
<dbReference type="InterPro" id="IPR001638">
    <property type="entry name" value="Solute-binding_3/MltF_N"/>
</dbReference>
<dbReference type="STRING" id="1225564.AA309_28170"/>
<evidence type="ECO:0000256" key="1">
    <source>
        <dbReference type="ARBA" id="ARBA00022729"/>
    </source>
</evidence>
<dbReference type="AlphaFoldDB" id="A0A0H1R5C1"/>
<feature type="signal peptide" evidence="2">
    <location>
        <begin position="1"/>
        <end position="32"/>
    </location>
</feature>
<accession>A0A0H1R5C1</accession>
<evidence type="ECO:0000259" key="3">
    <source>
        <dbReference type="SMART" id="SM00062"/>
    </source>
</evidence>
<dbReference type="SMART" id="SM00062">
    <property type="entry name" value="PBPb"/>
    <property type="match status" value="1"/>
</dbReference>
<gene>
    <name evidence="4" type="ORF">AA309_28170</name>
</gene>
<dbReference type="EMBL" id="LCYG01000103">
    <property type="protein sequence ID" value="KLK90021.1"/>
    <property type="molecule type" value="Genomic_DNA"/>
</dbReference>
<evidence type="ECO:0000313" key="5">
    <source>
        <dbReference type="Proteomes" id="UP000035489"/>
    </source>
</evidence>
<keyword evidence="1 2" id="KW-0732">Signal</keyword>
<dbReference type="OrthoDB" id="6192933at2"/>
<reference evidence="4 5" key="1">
    <citation type="submission" date="2015-05" db="EMBL/GenBank/DDBJ databases">
        <title>Draft genome sequence of Microvirga vignae strain BR3299, a novel nitrogen fixing bacteria isolated from Brazil semi-aired region.</title>
        <authorList>
            <person name="Zilli J.E."/>
            <person name="Passos S.R."/>
            <person name="Leite J."/>
            <person name="Baldani J.I."/>
            <person name="Xavier G.R."/>
            <person name="Rumjaneck N.G."/>
            <person name="Simoes-Araujo J.L."/>
        </authorList>
    </citation>
    <scope>NUCLEOTIDE SEQUENCE [LARGE SCALE GENOMIC DNA]</scope>
    <source>
        <strain evidence="4 5">BR3299</strain>
    </source>
</reference>
<organism evidence="4 5">
    <name type="scientific">Microvirga vignae</name>
    <dbReference type="NCBI Taxonomy" id="1225564"/>
    <lineage>
        <taxon>Bacteria</taxon>
        <taxon>Pseudomonadati</taxon>
        <taxon>Pseudomonadota</taxon>
        <taxon>Alphaproteobacteria</taxon>
        <taxon>Hyphomicrobiales</taxon>
        <taxon>Methylobacteriaceae</taxon>
        <taxon>Microvirga</taxon>
    </lineage>
</organism>
<dbReference type="Pfam" id="PF00497">
    <property type="entry name" value="SBP_bac_3"/>
    <property type="match status" value="1"/>
</dbReference>
<protein>
    <submittedName>
        <fullName evidence="4">ABC transporter substrate-binding protein</fullName>
    </submittedName>
</protein>
<dbReference type="SUPFAM" id="SSF53850">
    <property type="entry name" value="Periplasmic binding protein-like II"/>
    <property type="match status" value="1"/>
</dbReference>
<keyword evidence="5" id="KW-1185">Reference proteome</keyword>
<dbReference type="PANTHER" id="PTHR35936:SF17">
    <property type="entry name" value="ARGININE-BINDING EXTRACELLULAR PROTEIN ARTP"/>
    <property type="match status" value="1"/>
</dbReference>
<dbReference type="CDD" id="cd01072">
    <property type="entry name" value="PBP2_SMa0082_like"/>
    <property type="match status" value="1"/>
</dbReference>
<comment type="caution">
    <text evidence="4">The sequence shown here is derived from an EMBL/GenBank/DDBJ whole genome shotgun (WGS) entry which is preliminary data.</text>
</comment>
<evidence type="ECO:0000256" key="2">
    <source>
        <dbReference type="SAM" id="SignalP"/>
    </source>
</evidence>
<sequence length="269" mass="28496">MYRPLCFQYFRRALAIGAVLIAGLAATVPAAAQSLDEIKKKGQVTIGMLVDFPPFGITNAEGQPDGYDADIAKALAKHLGVKANIVPVTGPNRIPFLLTGKVDMLVASLAITPERAKQVTFSDPYAGIRIVVYGKKAVSVKEPADLKNFAIGVARASTQDVSVTAVAPQGTQIRRFDDDASAVQALLSGQVDLIGVATNVVAEIEKVAPGQFDSKMTLREQVHGIALRPGQDELLGAVNAFLAEQKASGALNATYKKWLGTDAPEMKKP</sequence>
<dbReference type="PANTHER" id="PTHR35936">
    <property type="entry name" value="MEMBRANE-BOUND LYTIC MUREIN TRANSGLYCOSYLASE F"/>
    <property type="match status" value="1"/>
</dbReference>
<feature type="chain" id="PRO_5002592919" evidence="2">
    <location>
        <begin position="33"/>
        <end position="269"/>
    </location>
</feature>
<feature type="domain" description="Solute-binding protein family 3/N-terminal" evidence="3">
    <location>
        <begin position="43"/>
        <end position="262"/>
    </location>
</feature>
<name>A0A0H1R5C1_9HYPH</name>
<dbReference type="RefSeq" id="WP_047192343.1">
    <property type="nucleotide sequence ID" value="NZ_LCYG01000103.1"/>
</dbReference>
<dbReference type="PATRIC" id="fig|1225564.3.peg.158"/>
<evidence type="ECO:0000313" key="4">
    <source>
        <dbReference type="EMBL" id="KLK90021.1"/>
    </source>
</evidence>